<reference evidence="1 2" key="1">
    <citation type="submission" date="2019-07" db="EMBL/GenBank/DDBJ databases">
        <title>Hymenobacter sp. straun FUR1 Genome sequencing and assembly.</title>
        <authorList>
            <person name="Chhetri G."/>
        </authorList>
    </citation>
    <scope>NUCLEOTIDE SEQUENCE [LARGE SCALE GENOMIC DNA]</scope>
    <source>
        <strain evidence="1 2">Fur1</strain>
    </source>
</reference>
<gene>
    <name evidence="1" type="ORF">FNT36_14335</name>
</gene>
<dbReference type="Proteomes" id="UP000317624">
    <property type="component" value="Unassembled WGS sequence"/>
</dbReference>
<evidence type="ECO:0000313" key="2">
    <source>
        <dbReference type="Proteomes" id="UP000317624"/>
    </source>
</evidence>
<protein>
    <submittedName>
        <fullName evidence="1">Uncharacterized protein</fullName>
    </submittedName>
</protein>
<keyword evidence="2" id="KW-1185">Reference proteome</keyword>
<evidence type="ECO:0000313" key="1">
    <source>
        <dbReference type="EMBL" id="TVT40643.1"/>
    </source>
</evidence>
<comment type="caution">
    <text evidence="1">The sequence shown here is derived from an EMBL/GenBank/DDBJ whole genome shotgun (WGS) entry which is preliminary data.</text>
</comment>
<dbReference type="EMBL" id="VMRJ01000003">
    <property type="protein sequence ID" value="TVT40643.1"/>
    <property type="molecule type" value="Genomic_DNA"/>
</dbReference>
<proteinExistence type="predicted"/>
<dbReference type="AlphaFoldDB" id="A0A558BW17"/>
<dbReference type="RefSeq" id="WP_233635921.1">
    <property type="nucleotide sequence ID" value="NZ_VMRJ01000003.1"/>
</dbReference>
<name>A0A558BW17_9BACT</name>
<sequence>MKQLPFTVTPPPSRVTQWGRWLQTVLLVSLLLLLFQQFNLLPPTEGSSISASEQRGLHVPAVVQAKSTRL</sequence>
<accession>A0A558BW17</accession>
<organism evidence="1 2">
    <name type="scientific">Hymenobacter setariae</name>
    <dbReference type="NCBI Taxonomy" id="2594794"/>
    <lineage>
        <taxon>Bacteria</taxon>
        <taxon>Pseudomonadati</taxon>
        <taxon>Bacteroidota</taxon>
        <taxon>Cytophagia</taxon>
        <taxon>Cytophagales</taxon>
        <taxon>Hymenobacteraceae</taxon>
        <taxon>Hymenobacter</taxon>
    </lineage>
</organism>